<proteinExistence type="predicted"/>
<gene>
    <name evidence="1" type="ORF">GALMADRAFT_1090191</name>
</gene>
<dbReference type="EMBL" id="KL142371">
    <property type="protein sequence ID" value="KDR80537.1"/>
    <property type="molecule type" value="Genomic_DNA"/>
</dbReference>
<organism evidence="1 2">
    <name type="scientific">Galerina marginata (strain CBS 339.88)</name>
    <dbReference type="NCBI Taxonomy" id="685588"/>
    <lineage>
        <taxon>Eukaryota</taxon>
        <taxon>Fungi</taxon>
        <taxon>Dikarya</taxon>
        <taxon>Basidiomycota</taxon>
        <taxon>Agaricomycotina</taxon>
        <taxon>Agaricomycetes</taxon>
        <taxon>Agaricomycetidae</taxon>
        <taxon>Agaricales</taxon>
        <taxon>Agaricineae</taxon>
        <taxon>Strophariaceae</taxon>
        <taxon>Galerina</taxon>
    </lineage>
</organism>
<dbReference type="OrthoDB" id="2836053at2759"/>
<accession>A0A067TDX7</accession>
<dbReference type="Proteomes" id="UP000027222">
    <property type="component" value="Unassembled WGS sequence"/>
</dbReference>
<name>A0A067TDX7_GALM3</name>
<reference evidence="2" key="1">
    <citation type="journal article" date="2014" name="Proc. Natl. Acad. Sci. U.S.A.">
        <title>Extensive sampling of basidiomycete genomes demonstrates inadequacy of the white-rot/brown-rot paradigm for wood decay fungi.</title>
        <authorList>
            <person name="Riley R."/>
            <person name="Salamov A.A."/>
            <person name="Brown D.W."/>
            <person name="Nagy L.G."/>
            <person name="Floudas D."/>
            <person name="Held B.W."/>
            <person name="Levasseur A."/>
            <person name="Lombard V."/>
            <person name="Morin E."/>
            <person name="Otillar R."/>
            <person name="Lindquist E.A."/>
            <person name="Sun H."/>
            <person name="LaButti K.M."/>
            <person name="Schmutz J."/>
            <person name="Jabbour D."/>
            <person name="Luo H."/>
            <person name="Baker S.E."/>
            <person name="Pisabarro A.G."/>
            <person name="Walton J.D."/>
            <person name="Blanchette R.A."/>
            <person name="Henrissat B."/>
            <person name="Martin F."/>
            <person name="Cullen D."/>
            <person name="Hibbett D.S."/>
            <person name="Grigoriev I.V."/>
        </authorList>
    </citation>
    <scope>NUCLEOTIDE SEQUENCE [LARGE SCALE GENOMIC DNA]</scope>
    <source>
        <strain evidence="2">CBS 339.88</strain>
    </source>
</reference>
<evidence type="ECO:0000313" key="2">
    <source>
        <dbReference type="Proteomes" id="UP000027222"/>
    </source>
</evidence>
<evidence type="ECO:0000313" key="1">
    <source>
        <dbReference type="EMBL" id="KDR80537.1"/>
    </source>
</evidence>
<keyword evidence="2" id="KW-1185">Reference proteome</keyword>
<protein>
    <submittedName>
        <fullName evidence="1">Uncharacterized protein</fullName>
    </submittedName>
</protein>
<dbReference type="AlphaFoldDB" id="A0A067TDX7"/>
<dbReference type="HOGENOM" id="CLU_829114_0_0_1"/>
<sequence>MVTPTNMNYRPHGNDDEIAGNLPTELLEKILTEAWLSAMSPIERTTFIESVSRASKTWLATLAIIATRDIYVSTPFLDRDRRAIEDQSHFHWQSAPEISPFQFCRSFTRQIPISQTYNVPHSYLSRRERLRRKAYRELLSIFHVLPCMPSLSTLSIEYLKDIKQPGTGSFLSFHLRVVRLEVEYTFSSDMPTWLVDELGLSGKAKRPMNKSVPWELPDLHHVSTSTTDPTSSGDVLKLCPHLELAEETFRMEMKVLSVSHKIRKHSAIVHGPLSLPTLRYKELSKGKQGTGVINIVRGSALGLVLFAGNGCRKSHWQDLTDNLRNVYVFKERAAW</sequence>